<comment type="similarity">
    <text evidence="2">Belongs to the SWEET sugar transporter family.</text>
</comment>
<protein>
    <submittedName>
        <fullName evidence="10">Bidirectional sugar transporter sweet15</fullName>
    </submittedName>
</protein>
<keyword evidence="4 10" id="KW-0762">Sugar transport</keyword>
<dbReference type="PANTHER" id="PTHR10791">
    <property type="entry name" value="RAG1-ACTIVATING PROTEIN 1"/>
    <property type="match status" value="1"/>
</dbReference>
<dbReference type="Proteomes" id="UP001632038">
    <property type="component" value="Unassembled WGS sequence"/>
</dbReference>
<evidence type="ECO:0000256" key="7">
    <source>
        <dbReference type="ARBA" id="ARBA00022989"/>
    </source>
</evidence>
<evidence type="ECO:0000256" key="4">
    <source>
        <dbReference type="ARBA" id="ARBA00022597"/>
    </source>
</evidence>
<name>A0ABD3CXM4_9LAMI</name>
<evidence type="ECO:0000256" key="1">
    <source>
        <dbReference type="ARBA" id="ARBA00004127"/>
    </source>
</evidence>
<comment type="caution">
    <text evidence="10">The sequence shown here is derived from an EMBL/GenBank/DDBJ whole genome shotgun (WGS) entry which is preliminary data.</text>
</comment>
<organism evidence="10 11">
    <name type="scientific">Castilleja foliolosa</name>
    <dbReference type="NCBI Taxonomy" id="1961234"/>
    <lineage>
        <taxon>Eukaryota</taxon>
        <taxon>Viridiplantae</taxon>
        <taxon>Streptophyta</taxon>
        <taxon>Embryophyta</taxon>
        <taxon>Tracheophyta</taxon>
        <taxon>Spermatophyta</taxon>
        <taxon>Magnoliopsida</taxon>
        <taxon>eudicotyledons</taxon>
        <taxon>Gunneridae</taxon>
        <taxon>Pentapetalae</taxon>
        <taxon>asterids</taxon>
        <taxon>lamiids</taxon>
        <taxon>Lamiales</taxon>
        <taxon>Orobanchaceae</taxon>
        <taxon>Pedicularideae</taxon>
        <taxon>Castillejinae</taxon>
        <taxon>Castilleja</taxon>
    </lineage>
</organism>
<dbReference type="InterPro" id="IPR004316">
    <property type="entry name" value="SWEET_rpt"/>
</dbReference>
<dbReference type="GO" id="GO:0012505">
    <property type="term" value="C:endomembrane system"/>
    <property type="evidence" value="ECO:0007669"/>
    <property type="project" value="UniProtKB-SubCell"/>
</dbReference>
<proteinExistence type="inferred from homology"/>
<evidence type="ECO:0000256" key="2">
    <source>
        <dbReference type="ARBA" id="ARBA00007809"/>
    </source>
</evidence>
<evidence type="ECO:0000256" key="3">
    <source>
        <dbReference type="ARBA" id="ARBA00022448"/>
    </source>
</evidence>
<feature type="transmembrane region" description="Helical" evidence="9">
    <location>
        <begin position="66"/>
        <end position="90"/>
    </location>
</feature>
<evidence type="ECO:0000256" key="6">
    <source>
        <dbReference type="ARBA" id="ARBA00022737"/>
    </source>
</evidence>
<evidence type="ECO:0000256" key="8">
    <source>
        <dbReference type="ARBA" id="ARBA00023136"/>
    </source>
</evidence>
<feature type="transmembrane region" description="Helical" evidence="9">
    <location>
        <begin position="6"/>
        <end position="27"/>
    </location>
</feature>
<keyword evidence="11" id="KW-1185">Reference proteome</keyword>
<dbReference type="Pfam" id="PF03083">
    <property type="entry name" value="MtN3_slv"/>
    <property type="match status" value="1"/>
</dbReference>
<keyword evidence="5 9" id="KW-0812">Transmembrane</keyword>
<sequence>MTIPQYSVVALGILGTISSILVYLSPLPTFYGIVKRKSSVGFIVVPYSVALFSATLYLYYGLIEKAIILITSNSFGLLMQSIYIIIYMLYAQ</sequence>
<keyword evidence="7 9" id="KW-1133">Transmembrane helix</keyword>
<evidence type="ECO:0000256" key="9">
    <source>
        <dbReference type="SAM" id="Phobius"/>
    </source>
</evidence>
<keyword evidence="6" id="KW-0677">Repeat</keyword>
<dbReference type="FunFam" id="1.20.1280.290:FF:000007">
    <property type="entry name" value="Bidirectional sugar transporter SWEET7"/>
    <property type="match status" value="1"/>
</dbReference>
<accession>A0ABD3CXM4</accession>
<keyword evidence="8 9" id="KW-0472">Membrane</keyword>
<dbReference type="Gene3D" id="1.20.1280.290">
    <property type="match status" value="1"/>
</dbReference>
<evidence type="ECO:0000313" key="11">
    <source>
        <dbReference type="Proteomes" id="UP001632038"/>
    </source>
</evidence>
<evidence type="ECO:0000313" key="10">
    <source>
        <dbReference type="EMBL" id="KAL3633829.1"/>
    </source>
</evidence>
<dbReference type="AlphaFoldDB" id="A0ABD3CXM4"/>
<comment type="subcellular location">
    <subcellularLocation>
        <location evidence="1">Endomembrane system</location>
        <topology evidence="1">Multi-pass membrane protein</topology>
    </subcellularLocation>
</comment>
<dbReference type="InterPro" id="IPR047664">
    <property type="entry name" value="SWEET"/>
</dbReference>
<evidence type="ECO:0000256" key="5">
    <source>
        <dbReference type="ARBA" id="ARBA00022692"/>
    </source>
</evidence>
<keyword evidence="3" id="KW-0813">Transport</keyword>
<feature type="transmembrane region" description="Helical" evidence="9">
    <location>
        <begin position="39"/>
        <end position="60"/>
    </location>
</feature>
<dbReference type="PANTHER" id="PTHR10791:SF157">
    <property type="entry name" value="BIDIRECTIONAL SUGAR TRANSPORTER SWEET"/>
    <property type="match status" value="1"/>
</dbReference>
<reference evidence="11" key="1">
    <citation type="journal article" date="2024" name="IScience">
        <title>Strigolactones Initiate the Formation of Haustorium-like Structures in Castilleja.</title>
        <authorList>
            <person name="Buerger M."/>
            <person name="Peterson D."/>
            <person name="Chory J."/>
        </authorList>
    </citation>
    <scope>NUCLEOTIDE SEQUENCE [LARGE SCALE GENOMIC DNA]</scope>
</reference>
<gene>
    <name evidence="10" type="primary">SWEET15</name>
    <name evidence="10" type="ORF">CASFOL_022591</name>
</gene>
<dbReference type="EMBL" id="JAVIJP010000029">
    <property type="protein sequence ID" value="KAL3633829.1"/>
    <property type="molecule type" value="Genomic_DNA"/>
</dbReference>